<name>A0A0E9PNE0_ANGAN</name>
<dbReference type="EMBL" id="GBXM01103239">
    <property type="protein sequence ID" value="JAH05338.1"/>
    <property type="molecule type" value="Transcribed_RNA"/>
</dbReference>
<proteinExistence type="predicted"/>
<organism evidence="2">
    <name type="scientific">Anguilla anguilla</name>
    <name type="common">European freshwater eel</name>
    <name type="synonym">Muraena anguilla</name>
    <dbReference type="NCBI Taxonomy" id="7936"/>
    <lineage>
        <taxon>Eukaryota</taxon>
        <taxon>Metazoa</taxon>
        <taxon>Chordata</taxon>
        <taxon>Craniata</taxon>
        <taxon>Vertebrata</taxon>
        <taxon>Euteleostomi</taxon>
        <taxon>Actinopterygii</taxon>
        <taxon>Neopterygii</taxon>
        <taxon>Teleostei</taxon>
        <taxon>Anguilliformes</taxon>
        <taxon>Anguillidae</taxon>
        <taxon>Anguilla</taxon>
    </lineage>
</organism>
<accession>A0A0E9PNE0</accession>
<dbReference type="AlphaFoldDB" id="A0A0E9PNE0"/>
<evidence type="ECO:0000256" key="1">
    <source>
        <dbReference type="SAM" id="MobiDB-lite"/>
    </source>
</evidence>
<reference evidence="2" key="2">
    <citation type="journal article" date="2015" name="Fish Shellfish Immunol.">
        <title>Early steps in the European eel (Anguilla anguilla)-Vibrio vulnificus interaction in the gills: Role of the RtxA13 toxin.</title>
        <authorList>
            <person name="Callol A."/>
            <person name="Pajuelo D."/>
            <person name="Ebbesson L."/>
            <person name="Teles M."/>
            <person name="MacKenzie S."/>
            <person name="Amaro C."/>
        </authorList>
    </citation>
    <scope>NUCLEOTIDE SEQUENCE</scope>
</reference>
<protein>
    <submittedName>
        <fullName evidence="2">Uncharacterized protein</fullName>
    </submittedName>
</protein>
<reference evidence="2" key="1">
    <citation type="submission" date="2014-11" db="EMBL/GenBank/DDBJ databases">
        <authorList>
            <person name="Amaro Gonzalez C."/>
        </authorList>
    </citation>
    <scope>NUCLEOTIDE SEQUENCE</scope>
</reference>
<evidence type="ECO:0000313" key="2">
    <source>
        <dbReference type="EMBL" id="JAH05338.1"/>
    </source>
</evidence>
<feature type="region of interest" description="Disordered" evidence="1">
    <location>
        <begin position="35"/>
        <end position="106"/>
    </location>
</feature>
<feature type="compositionally biased region" description="Low complexity" evidence="1">
    <location>
        <begin position="35"/>
        <end position="49"/>
    </location>
</feature>
<sequence length="106" mass="11731">MQSVRIPTDSPTFMAHHFKPAPCCSMTTRPLSTVSATSSSTANNVQTASRAATEENHLPVHGNQVQSVFFWHSGQLVSTEQPPEKNEQHTQPEQVKSPFFRGTPRN</sequence>